<feature type="transmembrane region" description="Helical" evidence="6">
    <location>
        <begin position="185"/>
        <end position="205"/>
    </location>
</feature>
<keyword evidence="2" id="KW-1003">Cell membrane</keyword>
<keyword evidence="8" id="KW-1185">Reference proteome</keyword>
<proteinExistence type="predicted"/>
<keyword evidence="3 6" id="KW-0812">Transmembrane</keyword>
<evidence type="ECO:0000256" key="6">
    <source>
        <dbReference type="SAM" id="Phobius"/>
    </source>
</evidence>
<evidence type="ECO:0000313" key="8">
    <source>
        <dbReference type="Proteomes" id="UP001500967"/>
    </source>
</evidence>
<name>A0ABN0UXU0_9ACTN</name>
<evidence type="ECO:0000256" key="2">
    <source>
        <dbReference type="ARBA" id="ARBA00022475"/>
    </source>
</evidence>
<feature type="transmembrane region" description="Helical" evidence="6">
    <location>
        <begin position="71"/>
        <end position="92"/>
    </location>
</feature>
<organism evidence="7 8">
    <name type="scientific">Cryptosporangium japonicum</name>
    <dbReference type="NCBI Taxonomy" id="80872"/>
    <lineage>
        <taxon>Bacteria</taxon>
        <taxon>Bacillati</taxon>
        <taxon>Actinomycetota</taxon>
        <taxon>Actinomycetes</taxon>
        <taxon>Cryptosporangiales</taxon>
        <taxon>Cryptosporangiaceae</taxon>
        <taxon>Cryptosporangium</taxon>
    </lineage>
</organism>
<feature type="transmembrane region" description="Helical" evidence="6">
    <location>
        <begin position="149"/>
        <end position="173"/>
    </location>
</feature>
<evidence type="ECO:0000313" key="7">
    <source>
        <dbReference type="EMBL" id="GAA0264629.1"/>
    </source>
</evidence>
<feature type="transmembrane region" description="Helical" evidence="6">
    <location>
        <begin position="41"/>
        <end position="65"/>
    </location>
</feature>
<evidence type="ECO:0000256" key="5">
    <source>
        <dbReference type="ARBA" id="ARBA00023136"/>
    </source>
</evidence>
<dbReference type="PANTHER" id="PTHR30086">
    <property type="entry name" value="ARGININE EXPORTER PROTEIN ARGO"/>
    <property type="match status" value="1"/>
</dbReference>
<feature type="transmembrane region" description="Helical" evidence="6">
    <location>
        <begin position="6"/>
        <end position="29"/>
    </location>
</feature>
<sequence length="210" mass="21641">MIPTSHLAAFAVTALIIIVIPGPSVLFVVGRSLSLGRRGGLMSVLGNTLGMLPQIAAVSLGVGAVVAESVLLFQLLKLAGAGYLVYLGVQAIRHRNDVTTADPIAPQPTGRLIWQGFLVGVTNPKSIVLFAAVLPQFTDHAAGSVPLQIAVLGLTVVAIGCLNDTLWAVAAATARQWFARSKERISRLGAAGGVMMIGLGATLALTGTKE</sequence>
<reference evidence="7 8" key="1">
    <citation type="journal article" date="2019" name="Int. J. Syst. Evol. Microbiol.">
        <title>The Global Catalogue of Microorganisms (GCM) 10K type strain sequencing project: providing services to taxonomists for standard genome sequencing and annotation.</title>
        <authorList>
            <consortium name="The Broad Institute Genomics Platform"/>
            <consortium name="The Broad Institute Genome Sequencing Center for Infectious Disease"/>
            <person name="Wu L."/>
            <person name="Ma J."/>
        </authorList>
    </citation>
    <scope>NUCLEOTIDE SEQUENCE [LARGE SCALE GENOMIC DNA]</scope>
    <source>
        <strain evidence="7 8">JCM 10425</strain>
    </source>
</reference>
<accession>A0ABN0UXU0</accession>
<dbReference type="PANTHER" id="PTHR30086:SF20">
    <property type="entry name" value="ARGININE EXPORTER PROTEIN ARGO-RELATED"/>
    <property type="match status" value="1"/>
</dbReference>
<evidence type="ECO:0000256" key="1">
    <source>
        <dbReference type="ARBA" id="ARBA00004651"/>
    </source>
</evidence>
<dbReference type="PIRSF" id="PIRSF006324">
    <property type="entry name" value="LeuE"/>
    <property type="match status" value="1"/>
</dbReference>
<comment type="subcellular location">
    <subcellularLocation>
        <location evidence="1">Cell membrane</location>
        <topology evidence="1">Multi-pass membrane protein</topology>
    </subcellularLocation>
</comment>
<keyword evidence="5 6" id="KW-0472">Membrane</keyword>
<dbReference type="RefSeq" id="WP_344652143.1">
    <property type="nucleotide sequence ID" value="NZ_BAAAGX010000023.1"/>
</dbReference>
<evidence type="ECO:0000256" key="4">
    <source>
        <dbReference type="ARBA" id="ARBA00022989"/>
    </source>
</evidence>
<dbReference type="Pfam" id="PF01810">
    <property type="entry name" value="LysE"/>
    <property type="match status" value="1"/>
</dbReference>
<dbReference type="EMBL" id="BAAAGX010000023">
    <property type="protein sequence ID" value="GAA0264629.1"/>
    <property type="molecule type" value="Genomic_DNA"/>
</dbReference>
<comment type="caution">
    <text evidence="7">The sequence shown here is derived from an EMBL/GenBank/DDBJ whole genome shotgun (WGS) entry which is preliminary data.</text>
</comment>
<dbReference type="InterPro" id="IPR001123">
    <property type="entry name" value="LeuE-type"/>
</dbReference>
<keyword evidence="4 6" id="KW-1133">Transmembrane helix</keyword>
<protein>
    <submittedName>
        <fullName evidence="7">LysE family translocator</fullName>
    </submittedName>
</protein>
<feature type="transmembrane region" description="Helical" evidence="6">
    <location>
        <begin position="112"/>
        <end position="137"/>
    </location>
</feature>
<evidence type="ECO:0000256" key="3">
    <source>
        <dbReference type="ARBA" id="ARBA00022692"/>
    </source>
</evidence>
<dbReference type="Proteomes" id="UP001500967">
    <property type="component" value="Unassembled WGS sequence"/>
</dbReference>
<gene>
    <name evidence="7" type="ORF">GCM10009539_58750</name>
</gene>